<evidence type="ECO:0000256" key="7">
    <source>
        <dbReference type="ARBA" id="ARBA00022840"/>
    </source>
</evidence>
<evidence type="ECO:0000313" key="13">
    <source>
        <dbReference type="EMBL" id="MBS2100052.1"/>
    </source>
</evidence>
<dbReference type="InterPro" id="IPR050187">
    <property type="entry name" value="Lipid_Phosphate_FormReg"/>
</dbReference>
<dbReference type="InterPro" id="IPR045540">
    <property type="entry name" value="YegS/DAGK_C"/>
</dbReference>
<accession>A0ABS5JYR5</accession>
<protein>
    <submittedName>
        <fullName evidence="13">Diacylglycerol kinase family lipid kinase</fullName>
    </submittedName>
</protein>
<dbReference type="Gene3D" id="3.40.50.10330">
    <property type="entry name" value="Probable inorganic polyphosphate/atp-NAD kinase, domain 1"/>
    <property type="match status" value="1"/>
</dbReference>
<evidence type="ECO:0000256" key="8">
    <source>
        <dbReference type="ARBA" id="ARBA00022842"/>
    </source>
</evidence>
<gene>
    <name evidence="13" type="ORF">KEM10_17325</name>
</gene>
<dbReference type="EMBL" id="JAGUCO010000018">
    <property type="protein sequence ID" value="MBS2100052.1"/>
    <property type="molecule type" value="Genomic_DNA"/>
</dbReference>
<dbReference type="Pfam" id="PF00781">
    <property type="entry name" value="DAGK_cat"/>
    <property type="match status" value="1"/>
</dbReference>
<keyword evidence="5" id="KW-0547">Nucleotide-binding</keyword>
<keyword evidence="10" id="KW-0594">Phospholipid biosynthesis</keyword>
<organism evidence="13 14">
    <name type="scientific">Carboxylicivirga linearis</name>
    <dbReference type="NCBI Taxonomy" id="1628157"/>
    <lineage>
        <taxon>Bacteria</taxon>
        <taxon>Pseudomonadati</taxon>
        <taxon>Bacteroidota</taxon>
        <taxon>Bacteroidia</taxon>
        <taxon>Marinilabiliales</taxon>
        <taxon>Marinilabiliaceae</taxon>
        <taxon>Carboxylicivirga</taxon>
    </lineage>
</organism>
<keyword evidence="8" id="KW-0460">Magnesium</keyword>
<evidence type="ECO:0000256" key="2">
    <source>
        <dbReference type="ARBA" id="ARBA00022516"/>
    </source>
</evidence>
<dbReference type="SUPFAM" id="SSF111331">
    <property type="entry name" value="NAD kinase/diacylglycerol kinase-like"/>
    <property type="match status" value="1"/>
</dbReference>
<comment type="caution">
    <text evidence="13">The sequence shown here is derived from an EMBL/GenBank/DDBJ whole genome shotgun (WGS) entry which is preliminary data.</text>
</comment>
<reference evidence="13 14" key="1">
    <citation type="journal article" date="2015" name="Int. J. Syst. Evol. Microbiol.">
        <title>Carboxylicivirga linearis sp. nov., isolated from a sea cucumber culture pond.</title>
        <authorList>
            <person name="Wang F.Q."/>
            <person name="Zhou Y.X."/>
            <person name="Lin X.Z."/>
            <person name="Chen G.J."/>
            <person name="Du Z.J."/>
        </authorList>
    </citation>
    <scope>NUCLEOTIDE SEQUENCE [LARGE SCALE GENOMIC DNA]</scope>
    <source>
        <strain evidence="13 14">FB218</strain>
    </source>
</reference>
<dbReference type="Proteomes" id="UP000708576">
    <property type="component" value="Unassembled WGS sequence"/>
</dbReference>
<dbReference type="InterPro" id="IPR001206">
    <property type="entry name" value="Diacylglycerol_kinase_cat_dom"/>
</dbReference>
<proteinExistence type="predicted"/>
<dbReference type="Gene3D" id="2.60.200.40">
    <property type="match status" value="1"/>
</dbReference>
<name>A0ABS5JYR5_9BACT</name>
<keyword evidence="4" id="KW-0479">Metal-binding</keyword>
<evidence type="ECO:0000256" key="9">
    <source>
        <dbReference type="ARBA" id="ARBA00023098"/>
    </source>
</evidence>
<keyword evidence="7" id="KW-0067">ATP-binding</keyword>
<dbReference type="InterPro" id="IPR016064">
    <property type="entry name" value="NAD/diacylglycerol_kinase_sf"/>
</dbReference>
<evidence type="ECO:0000256" key="4">
    <source>
        <dbReference type="ARBA" id="ARBA00022723"/>
    </source>
</evidence>
<evidence type="ECO:0000256" key="6">
    <source>
        <dbReference type="ARBA" id="ARBA00022777"/>
    </source>
</evidence>
<evidence type="ECO:0000259" key="12">
    <source>
        <dbReference type="PROSITE" id="PS50146"/>
    </source>
</evidence>
<keyword evidence="6 13" id="KW-0418">Kinase</keyword>
<evidence type="ECO:0000256" key="3">
    <source>
        <dbReference type="ARBA" id="ARBA00022679"/>
    </source>
</evidence>
<evidence type="ECO:0000313" key="14">
    <source>
        <dbReference type="Proteomes" id="UP000708576"/>
    </source>
</evidence>
<dbReference type="SMART" id="SM00046">
    <property type="entry name" value="DAGKc"/>
    <property type="match status" value="1"/>
</dbReference>
<keyword evidence="3" id="KW-0808">Transferase</keyword>
<evidence type="ECO:0000256" key="11">
    <source>
        <dbReference type="ARBA" id="ARBA00023264"/>
    </source>
</evidence>
<feature type="domain" description="DAGKc" evidence="12">
    <location>
        <begin position="1"/>
        <end position="129"/>
    </location>
</feature>
<dbReference type="PROSITE" id="PS50146">
    <property type="entry name" value="DAGK"/>
    <property type="match status" value="1"/>
</dbReference>
<dbReference type="RefSeq" id="WP_212217295.1">
    <property type="nucleotide sequence ID" value="NZ_JAGUCO010000018.1"/>
</dbReference>
<dbReference type="NCBIfam" id="TIGR00147">
    <property type="entry name" value="YegS/Rv2252/BmrU family lipid kinase"/>
    <property type="match status" value="1"/>
</dbReference>
<keyword evidence="2" id="KW-0444">Lipid biosynthesis</keyword>
<evidence type="ECO:0000256" key="5">
    <source>
        <dbReference type="ARBA" id="ARBA00022741"/>
    </source>
</evidence>
<dbReference type="InterPro" id="IPR017438">
    <property type="entry name" value="ATP-NAD_kinase_N"/>
</dbReference>
<sequence>MKRKILFLINPISGIGKQKTIENLLSKDFNNEKGEYEIQYTQHRGHAHELSKAAIGQFDIVVAVGGDGTVNEVGSALIGSKTAMAIIPTGSGNGLARYLQIPLRINRAIQVINEMKFKTIDTLSVNGQASLNVAGIGFDAFISHKFADIKDRGPLGYMKMIPKEFANYQSQTYTITIEGEKYKLPAFLLSFANSSQWGNNVHIAPQAKIDDGLIDVCIIKEFPKFTAPALLISLLDQSLDQRPYDVITRAKNIEIECDEPMLGHLDGEPVKLGQKAKIEINPLSLKVVVPPDDFNRNAFFDPLNTLKELIPPLPHIPNLPHLPKGLLGNDDK</sequence>
<dbReference type="PANTHER" id="PTHR12358">
    <property type="entry name" value="SPHINGOSINE KINASE"/>
    <property type="match status" value="1"/>
</dbReference>
<evidence type="ECO:0000256" key="10">
    <source>
        <dbReference type="ARBA" id="ARBA00023209"/>
    </source>
</evidence>
<evidence type="ECO:0000256" key="1">
    <source>
        <dbReference type="ARBA" id="ARBA00001946"/>
    </source>
</evidence>
<keyword evidence="9" id="KW-0443">Lipid metabolism</keyword>
<comment type="cofactor">
    <cofactor evidence="1">
        <name>Mg(2+)</name>
        <dbReference type="ChEBI" id="CHEBI:18420"/>
    </cofactor>
</comment>
<dbReference type="GO" id="GO:0016301">
    <property type="term" value="F:kinase activity"/>
    <property type="evidence" value="ECO:0007669"/>
    <property type="project" value="UniProtKB-KW"/>
</dbReference>
<dbReference type="InterPro" id="IPR005218">
    <property type="entry name" value="Diacylglycerol/lipid_kinase"/>
</dbReference>
<keyword evidence="11" id="KW-1208">Phospholipid metabolism</keyword>
<dbReference type="PANTHER" id="PTHR12358:SF106">
    <property type="entry name" value="LIPID KINASE YEGS"/>
    <property type="match status" value="1"/>
</dbReference>
<dbReference type="Pfam" id="PF19279">
    <property type="entry name" value="YegS_C"/>
    <property type="match status" value="1"/>
</dbReference>
<keyword evidence="14" id="KW-1185">Reference proteome</keyword>